<feature type="domain" description="UvrD-like helicase C-terminal" evidence="12">
    <location>
        <begin position="310"/>
        <end position="573"/>
    </location>
</feature>
<dbReference type="Gene3D" id="1.10.10.160">
    <property type="match status" value="1"/>
</dbReference>
<dbReference type="InterPro" id="IPR014017">
    <property type="entry name" value="DNA_helicase_UvrD-like_C"/>
</dbReference>
<evidence type="ECO:0000256" key="7">
    <source>
        <dbReference type="ARBA" id="ARBA00034617"/>
    </source>
</evidence>
<dbReference type="RefSeq" id="WP_060606110.1">
    <property type="nucleotide sequence ID" value="NZ_CP098808.1"/>
</dbReference>
<dbReference type="PROSITE" id="PS51198">
    <property type="entry name" value="UVRD_HELICASE_ATP_BIND"/>
    <property type="match status" value="1"/>
</dbReference>
<dbReference type="AlphaFoldDB" id="A0A9Q8YFZ1"/>
<dbReference type="GO" id="GO:0000725">
    <property type="term" value="P:recombinational repair"/>
    <property type="evidence" value="ECO:0007669"/>
    <property type="project" value="TreeGrafter"/>
</dbReference>
<evidence type="ECO:0000256" key="2">
    <source>
        <dbReference type="ARBA" id="ARBA00022741"/>
    </source>
</evidence>
<evidence type="ECO:0000256" key="8">
    <source>
        <dbReference type="ARBA" id="ARBA00034808"/>
    </source>
</evidence>
<dbReference type="CDD" id="cd17932">
    <property type="entry name" value="DEXQc_UvrD"/>
    <property type="match status" value="1"/>
</dbReference>
<evidence type="ECO:0000259" key="11">
    <source>
        <dbReference type="PROSITE" id="PS51198"/>
    </source>
</evidence>
<dbReference type="Pfam" id="PF00580">
    <property type="entry name" value="UvrD-helicase"/>
    <property type="match status" value="1"/>
</dbReference>
<feature type="binding site" evidence="10">
    <location>
        <begin position="36"/>
        <end position="43"/>
    </location>
    <ligand>
        <name>ATP</name>
        <dbReference type="ChEBI" id="CHEBI:30616"/>
    </ligand>
</feature>
<dbReference type="PROSITE" id="PS51217">
    <property type="entry name" value="UVRD_HELICASE_CTER"/>
    <property type="match status" value="1"/>
</dbReference>
<keyword evidence="4 10" id="KW-0347">Helicase</keyword>
<evidence type="ECO:0000256" key="9">
    <source>
        <dbReference type="ARBA" id="ARBA00048988"/>
    </source>
</evidence>
<keyword evidence="3 10" id="KW-0378">Hydrolase</keyword>
<dbReference type="PANTHER" id="PTHR11070">
    <property type="entry name" value="UVRD / RECB / PCRA DNA HELICASE FAMILY MEMBER"/>
    <property type="match status" value="1"/>
</dbReference>
<dbReference type="OrthoDB" id="9806690at2"/>
<evidence type="ECO:0000256" key="3">
    <source>
        <dbReference type="ARBA" id="ARBA00022801"/>
    </source>
</evidence>
<evidence type="ECO:0000313" key="13">
    <source>
        <dbReference type="EMBL" id="USJ26899.1"/>
    </source>
</evidence>
<gene>
    <name evidence="13" type="ORF">NE863_20065</name>
</gene>
<feature type="domain" description="UvrD-like helicase ATP-binding" evidence="11">
    <location>
        <begin position="15"/>
        <end position="309"/>
    </location>
</feature>
<dbReference type="EMBL" id="CP098808">
    <property type="protein sequence ID" value="USJ26899.1"/>
    <property type="molecule type" value="Genomic_DNA"/>
</dbReference>
<dbReference type="GO" id="GO:0003677">
    <property type="term" value="F:DNA binding"/>
    <property type="evidence" value="ECO:0007669"/>
    <property type="project" value="InterPro"/>
</dbReference>
<comment type="catalytic activity">
    <reaction evidence="9">
        <text>ATP + H2O = ADP + phosphate + H(+)</text>
        <dbReference type="Rhea" id="RHEA:13065"/>
        <dbReference type="ChEBI" id="CHEBI:15377"/>
        <dbReference type="ChEBI" id="CHEBI:15378"/>
        <dbReference type="ChEBI" id="CHEBI:30616"/>
        <dbReference type="ChEBI" id="CHEBI:43474"/>
        <dbReference type="ChEBI" id="CHEBI:456216"/>
        <dbReference type="EC" id="5.6.2.4"/>
    </reaction>
</comment>
<reference evidence="13" key="1">
    <citation type="submission" date="2022-06" db="EMBL/GenBank/DDBJ databases">
        <title>Physiological and biochemical characterization and genomic elucidation of a strain of the genus Ensifer adhaerens M8 that combines arsenic oxidation and chromium reduction.</title>
        <authorList>
            <person name="Li X."/>
            <person name="Yu c."/>
        </authorList>
    </citation>
    <scope>NUCLEOTIDE SEQUENCE</scope>
    <source>
        <strain evidence="13">M8</strain>
        <plasmid evidence="13">pA</plasmid>
    </source>
</reference>
<geneLocation type="plasmid" evidence="13 14">
    <name>pA</name>
</geneLocation>
<dbReference type="InterPro" id="IPR027417">
    <property type="entry name" value="P-loop_NTPase"/>
</dbReference>
<evidence type="ECO:0000256" key="1">
    <source>
        <dbReference type="ARBA" id="ARBA00009922"/>
    </source>
</evidence>
<dbReference type="EC" id="5.6.2.4" evidence="8"/>
<dbReference type="InterPro" id="IPR013986">
    <property type="entry name" value="DExx_box_DNA_helicase_dom_sf"/>
</dbReference>
<evidence type="ECO:0000256" key="5">
    <source>
        <dbReference type="ARBA" id="ARBA00022840"/>
    </source>
</evidence>
<dbReference type="GO" id="GO:0043138">
    <property type="term" value="F:3'-5' DNA helicase activity"/>
    <property type="evidence" value="ECO:0007669"/>
    <property type="project" value="UniProtKB-EC"/>
</dbReference>
<dbReference type="GO" id="GO:0016787">
    <property type="term" value="F:hydrolase activity"/>
    <property type="evidence" value="ECO:0007669"/>
    <property type="project" value="UniProtKB-UniRule"/>
</dbReference>
<evidence type="ECO:0000256" key="10">
    <source>
        <dbReference type="PROSITE-ProRule" id="PRU00560"/>
    </source>
</evidence>
<accession>A0A9Q8YFZ1</accession>
<organism evidence="13 14">
    <name type="scientific">Ensifer adhaerens</name>
    <name type="common">Sinorhizobium morelense</name>
    <dbReference type="NCBI Taxonomy" id="106592"/>
    <lineage>
        <taxon>Bacteria</taxon>
        <taxon>Pseudomonadati</taxon>
        <taxon>Pseudomonadota</taxon>
        <taxon>Alphaproteobacteria</taxon>
        <taxon>Hyphomicrobiales</taxon>
        <taxon>Rhizobiaceae</taxon>
        <taxon>Sinorhizobium/Ensifer group</taxon>
        <taxon>Ensifer</taxon>
    </lineage>
</organism>
<keyword evidence="6" id="KW-0413">Isomerase</keyword>
<dbReference type="Pfam" id="PF13361">
    <property type="entry name" value="UvrD_C"/>
    <property type="match status" value="2"/>
</dbReference>
<dbReference type="PANTHER" id="PTHR11070:SF3">
    <property type="entry name" value="DNA 3'-5' HELICASE"/>
    <property type="match status" value="1"/>
</dbReference>
<protein>
    <recommendedName>
        <fullName evidence="8">DNA 3'-5' helicase</fullName>
        <ecNumber evidence="8">5.6.2.4</ecNumber>
    </recommendedName>
</protein>
<comment type="catalytic activity">
    <reaction evidence="7">
        <text>Couples ATP hydrolysis with the unwinding of duplex DNA by translocating in the 3'-5' direction.</text>
        <dbReference type="EC" id="5.6.2.4"/>
    </reaction>
</comment>
<evidence type="ECO:0000313" key="14">
    <source>
        <dbReference type="Proteomes" id="UP001055460"/>
    </source>
</evidence>
<dbReference type="InterPro" id="IPR000212">
    <property type="entry name" value="DNA_helicase_UvrD/REP"/>
</dbReference>
<dbReference type="GO" id="GO:0005829">
    <property type="term" value="C:cytosol"/>
    <property type="evidence" value="ECO:0007669"/>
    <property type="project" value="TreeGrafter"/>
</dbReference>
<dbReference type="GO" id="GO:0005524">
    <property type="term" value="F:ATP binding"/>
    <property type="evidence" value="ECO:0007669"/>
    <property type="project" value="UniProtKB-UniRule"/>
</dbReference>
<proteinExistence type="inferred from homology"/>
<keyword evidence="2 10" id="KW-0547">Nucleotide-binding</keyword>
<dbReference type="SUPFAM" id="SSF52540">
    <property type="entry name" value="P-loop containing nucleoside triphosphate hydrolases"/>
    <property type="match status" value="1"/>
</dbReference>
<name>A0A9Q8YFZ1_ENSAD</name>
<dbReference type="InterPro" id="IPR014016">
    <property type="entry name" value="UvrD-like_ATP-bd"/>
</dbReference>
<dbReference type="Gene3D" id="3.40.50.300">
    <property type="entry name" value="P-loop containing nucleotide triphosphate hydrolases"/>
    <property type="match status" value="2"/>
</dbReference>
<sequence length="689" mass="76261">MSAAYLEKLNDRQREAVEHGIGLPEGQVGGPLLIIAGAGSGKTNTLAHRVAHLIVNGADPRRILLMTFSRRAAAEMTRRVARICRQVLGDNAAVMTDALSWAGTFHGIGARILRIYAEQIGLGPDFTIHDREDSADLMNLVRHELGFSKTESRFPTKGTCLSIYSRVVNSESSIGDVLKSAYPWVTGWDEQLKALFAAYVDAKQAQNVLDYDDLLLYWAQMVSDPELAEDIGGRFDHVLVDEYQDTNRLQASILMSLRPGGHGLTVVGDDAQSIYSFRAATVRNILDFPNAFSPEPADVITLDRNYRSTQPILAAANGVIGLARERFTKNLWTDRQSEQRPLLVAVKDEADQAAYIVEQVLAGREIGIALKQQAVLFRSSNHSGTLEVELTRRNIPFVKFGGLKFLDSAHVKDLLAVLRFAQNPRDRVAGFRLLQMLPGIGPQTAGKILDAIAADPEPLAALAEIPPPAKTGENWTGFVDLVSGLRRAEPGWPQEIGAARAWYEPHLDRIHEDADTRKADLLQLEQIAGGYQNRERFLTELTLDPPDATSDQAGVPLLDEDYLILSTIHSAKGQEWRSVFVLNVVDGCIPSDLGVGTTAELEEERRLLYVGMTRARDHLSLVTPQRFFTHGQNAQGDRHVYASRTRFIPATLLQFFETTSWPKISASASERSAKQIRIDVGARMRSMWK</sequence>
<comment type="similarity">
    <text evidence="1">Belongs to the helicase family. UvrD subfamily.</text>
</comment>
<keyword evidence="5 10" id="KW-0067">ATP-binding</keyword>
<dbReference type="Gene3D" id="1.10.486.10">
    <property type="entry name" value="PCRA, domain 4"/>
    <property type="match status" value="1"/>
</dbReference>
<evidence type="ECO:0000256" key="4">
    <source>
        <dbReference type="ARBA" id="ARBA00022806"/>
    </source>
</evidence>
<dbReference type="Proteomes" id="UP001055460">
    <property type="component" value="Plasmid pA"/>
</dbReference>
<evidence type="ECO:0000259" key="12">
    <source>
        <dbReference type="PROSITE" id="PS51217"/>
    </source>
</evidence>
<keyword evidence="13" id="KW-0614">Plasmid</keyword>
<evidence type="ECO:0000256" key="6">
    <source>
        <dbReference type="ARBA" id="ARBA00023235"/>
    </source>
</evidence>